<evidence type="ECO:0000259" key="1">
    <source>
        <dbReference type="PROSITE" id="PS51208"/>
    </source>
</evidence>
<accession>A0ABR7UJN9</accession>
<dbReference type="Pfam" id="PF03797">
    <property type="entry name" value="Autotransporter"/>
    <property type="match status" value="1"/>
</dbReference>
<keyword evidence="3" id="KW-1185">Reference proteome</keyword>
<evidence type="ECO:0000313" key="3">
    <source>
        <dbReference type="Proteomes" id="UP000639516"/>
    </source>
</evidence>
<dbReference type="Gene3D" id="3.40.50.1110">
    <property type="entry name" value="SGNH hydrolase"/>
    <property type="match status" value="1"/>
</dbReference>
<dbReference type="Proteomes" id="UP000639516">
    <property type="component" value="Unassembled WGS sequence"/>
</dbReference>
<dbReference type="EMBL" id="JAATTO010000098">
    <property type="protein sequence ID" value="MBC9984184.1"/>
    <property type="molecule type" value="Genomic_DNA"/>
</dbReference>
<evidence type="ECO:0000313" key="2">
    <source>
        <dbReference type="EMBL" id="MBC9984184.1"/>
    </source>
</evidence>
<organism evidence="2 3">
    <name type="scientific">Bradyrhizobium campsiandrae</name>
    <dbReference type="NCBI Taxonomy" id="1729892"/>
    <lineage>
        <taxon>Bacteria</taxon>
        <taxon>Pseudomonadati</taxon>
        <taxon>Pseudomonadota</taxon>
        <taxon>Alphaproteobacteria</taxon>
        <taxon>Hyphomicrobiales</taxon>
        <taxon>Nitrobacteraceae</taxon>
        <taxon>Bradyrhizobium</taxon>
    </lineage>
</organism>
<dbReference type="SUPFAM" id="SSF103515">
    <property type="entry name" value="Autotransporter"/>
    <property type="match status" value="1"/>
</dbReference>
<comment type="caution">
    <text evidence="2">The sequence shown here is derived from an EMBL/GenBank/DDBJ whole genome shotgun (WGS) entry which is preliminary data.</text>
</comment>
<dbReference type="NCBIfam" id="TIGR01414">
    <property type="entry name" value="autotrans_barl"/>
    <property type="match status" value="1"/>
</dbReference>
<dbReference type="SMART" id="SM00869">
    <property type="entry name" value="Autotransporter"/>
    <property type="match status" value="1"/>
</dbReference>
<sequence>MMSDTAFARLAKTSGKTLKMPTIGSRKVLTLAAISLMLGSSGAHAQSRYTRLTAFGDSYADSGINNFINVIANPSSYPSLGASPSTVAAINPYVAYPYWIQSQLGLTNSQFTNYAIGGSTTQTLNAYGTPVSLPFQLSNWNGKPFGPNDLITISIGGNDALSASGAVFPLLGFGPTGQQFTPNAATALANQSTANVTAAITQLAAAGARNFVFAGFSDITSLPQSSAAPFPANLTIYSQTYFQGLQTSLQPLARSGVRIFLVDESRLIRQLGANLGAYGFSSYQYNPSQQSLFQPEGVHLTTKGFELLARYMTNLVNAPDTVAAQGELSQLVATNFSGSLFQRLDAYRNLGSYGESVNNALAYAPTSKATYLKAPVVEPMPFSVYMEGGAYSGRRADVVGANGFDYNVEGGTIGSAYRIIQNTQIGAAFNYSNPKANLTNGAGSIGIDAFQFGAFVSTERKNWFVDAVATYGHNRYRLERTGILDPVRANPSGDTFTIGAKGGYLFDLGAVRLGPIAGLNYAKSRIEGYTETGDPLLTFMVNQPDLASLIGSVGFQLRAPFYINATKVNPFLNLTAEHDFIGGGRTILSIETQAPLLPIYSALPSLSGGTYGQVAGGLSAQISDRLSGELHAVSTFARAGGNDYGVGGSLKVSFATR</sequence>
<dbReference type="InterPro" id="IPR006315">
    <property type="entry name" value="OM_autotransptr_brl_dom"/>
</dbReference>
<dbReference type="Pfam" id="PF00657">
    <property type="entry name" value="Lipase_GDSL"/>
    <property type="match status" value="1"/>
</dbReference>
<gene>
    <name evidence="2" type="ORF">HA482_39000</name>
</gene>
<dbReference type="InterPro" id="IPR005546">
    <property type="entry name" value="Autotransporte_beta"/>
</dbReference>
<proteinExistence type="predicted"/>
<protein>
    <submittedName>
        <fullName evidence="2">Autotransporter domain-containing protein</fullName>
    </submittedName>
</protein>
<dbReference type="SUPFAM" id="SSF52266">
    <property type="entry name" value="SGNH hydrolase"/>
    <property type="match status" value="1"/>
</dbReference>
<dbReference type="InterPro" id="IPR036709">
    <property type="entry name" value="Autotransporte_beta_dom_sf"/>
</dbReference>
<dbReference type="InterPro" id="IPR001087">
    <property type="entry name" value="GDSL"/>
</dbReference>
<dbReference type="InterPro" id="IPR036514">
    <property type="entry name" value="SGNH_hydro_sf"/>
</dbReference>
<feature type="domain" description="Autotransporter" evidence="1">
    <location>
        <begin position="377"/>
        <end position="654"/>
    </location>
</feature>
<reference evidence="2 3" key="1">
    <citation type="journal article" date="2020" name="Arch. Microbiol.">
        <title>Bradyrhizobium campsiandrae sp. nov., a nitrogen-fixing bacterial strain isolated from a native leguminous tree from the Amazon adapted to flooded conditions.</title>
        <authorList>
            <person name="Cabral Michel D."/>
            <person name="Martins da Costa E."/>
            <person name="Azarias Guimaraes A."/>
            <person name="Soares de Carvalho T."/>
            <person name="Santos de Castro Caputo P."/>
            <person name="Willems A."/>
            <person name="de Souza Moreira F.M."/>
        </authorList>
    </citation>
    <scope>NUCLEOTIDE SEQUENCE [LARGE SCALE GENOMIC DNA]</scope>
    <source>
        <strain evidence="3">INPA 384B</strain>
    </source>
</reference>
<dbReference type="Gene3D" id="2.40.128.130">
    <property type="entry name" value="Autotransporter beta-domain"/>
    <property type="match status" value="1"/>
</dbReference>
<name>A0ABR7UJN9_9BRAD</name>
<dbReference type="PROSITE" id="PS51208">
    <property type="entry name" value="AUTOTRANSPORTER"/>
    <property type="match status" value="1"/>
</dbReference>